<name>A0A2P2IWY3_RHIMU</name>
<organism evidence="1">
    <name type="scientific">Rhizophora mucronata</name>
    <name type="common">Asiatic mangrove</name>
    <dbReference type="NCBI Taxonomy" id="61149"/>
    <lineage>
        <taxon>Eukaryota</taxon>
        <taxon>Viridiplantae</taxon>
        <taxon>Streptophyta</taxon>
        <taxon>Embryophyta</taxon>
        <taxon>Tracheophyta</taxon>
        <taxon>Spermatophyta</taxon>
        <taxon>Magnoliopsida</taxon>
        <taxon>eudicotyledons</taxon>
        <taxon>Gunneridae</taxon>
        <taxon>Pentapetalae</taxon>
        <taxon>rosids</taxon>
        <taxon>fabids</taxon>
        <taxon>Malpighiales</taxon>
        <taxon>Rhizophoraceae</taxon>
        <taxon>Rhizophora</taxon>
    </lineage>
</organism>
<proteinExistence type="predicted"/>
<evidence type="ECO:0000313" key="1">
    <source>
        <dbReference type="EMBL" id="MBW85712.1"/>
    </source>
</evidence>
<protein>
    <submittedName>
        <fullName evidence="1">Uncharacterized protein</fullName>
    </submittedName>
</protein>
<reference evidence="1" key="1">
    <citation type="submission" date="2018-02" db="EMBL/GenBank/DDBJ databases">
        <title>Rhizophora mucronata_Transcriptome.</title>
        <authorList>
            <person name="Meera S.P."/>
            <person name="Sreeshan A."/>
            <person name="Augustine A."/>
        </authorList>
    </citation>
    <scope>NUCLEOTIDE SEQUENCE</scope>
    <source>
        <tissue evidence="1">Leaf</tissue>
    </source>
</reference>
<dbReference type="AlphaFoldDB" id="A0A2P2IWY3"/>
<dbReference type="EMBL" id="GGEC01005229">
    <property type="protein sequence ID" value="MBW85712.1"/>
    <property type="molecule type" value="Transcribed_RNA"/>
</dbReference>
<accession>A0A2P2IWY3</accession>
<sequence>MNIKLLRYNTSTSSFALIP</sequence>